<dbReference type="SUPFAM" id="SSF52540">
    <property type="entry name" value="P-loop containing nucleoside triphosphate hydrolases"/>
    <property type="match status" value="1"/>
</dbReference>
<evidence type="ECO:0000256" key="5">
    <source>
        <dbReference type="ARBA" id="ARBA00022989"/>
    </source>
</evidence>
<dbReference type="PANTHER" id="PTHR37937">
    <property type="entry name" value="CONJUGATIVE TRANSFER: DNA TRANSPORT"/>
    <property type="match status" value="1"/>
</dbReference>
<dbReference type="PANTHER" id="PTHR37937:SF1">
    <property type="entry name" value="CONJUGATIVE TRANSFER: DNA TRANSPORT"/>
    <property type="match status" value="1"/>
</dbReference>
<dbReference type="GO" id="GO:0005886">
    <property type="term" value="C:plasma membrane"/>
    <property type="evidence" value="ECO:0007669"/>
    <property type="project" value="UniProtKB-SubCell"/>
</dbReference>
<dbReference type="RefSeq" id="WP_092865330.1">
    <property type="nucleotide sequence ID" value="NZ_FOQH01000015.1"/>
</dbReference>
<dbReference type="EMBL" id="FOQH01000015">
    <property type="protein sequence ID" value="SFJ14803.1"/>
    <property type="molecule type" value="Genomic_DNA"/>
</dbReference>
<keyword evidence="3" id="KW-1003">Cell membrane</keyword>
<keyword evidence="5" id="KW-1133">Transmembrane helix</keyword>
<evidence type="ECO:0000256" key="2">
    <source>
        <dbReference type="ARBA" id="ARBA00008806"/>
    </source>
</evidence>
<sequence>MNREDREWHRHGSARFAERADLLRAGMLTQTPTSLFPGFCGGRPIWCDGDGGLLMVAGARSGKLRDILAYNLFSGICSLETILLLDPKGELAAISQNQTPDGKHCRYWNPLALHGLPQDRVNPVGHLKWSSPTLFSDMKVFQEQFLPRSGSANGVYFELNARRWGEAIGLALVKRNGVLTLPDYFRAISSIPEGGRDWLDLAWEMHASGIDACRSVEAEIHAGREDSSGGFRGILGELQKSVACLSDPVLRDSVSPPFDFDLADLCRSAPAMQVYLMAPPEMISPWAPVIKAIFTTAMVLKSRAPQALRQTWILDECAQLKGFDLVPKLFAYGAGIGVRPWAVFQTEQQMNALGKDARSIICSSASVQSWFGLRDLESAKRVSEMMGAETLDYDDPLAQGRAGVEARRLLGDVLSGGDAFRAAPRLAQQMHAAVHRAVQRRSILTPDEVMHLPPDRQLIFADGLPGPIYAGRAPYWTQRWLAGRYHPNPYHPPLDSVLVQTRFGPRRRPVLTGNVPAAFADLPQYRDGTWSWIGDEPT</sequence>
<keyword evidence="6" id="KW-0472">Membrane</keyword>
<evidence type="ECO:0000256" key="6">
    <source>
        <dbReference type="ARBA" id="ARBA00023136"/>
    </source>
</evidence>
<protein>
    <submittedName>
        <fullName evidence="7">Type IV secretion system protein VirD4</fullName>
    </submittedName>
</protein>
<comment type="subcellular location">
    <subcellularLocation>
        <location evidence="1">Cell membrane</location>
        <topology evidence="1">Multi-pass membrane protein</topology>
    </subcellularLocation>
</comment>
<dbReference type="InterPro" id="IPR051539">
    <property type="entry name" value="T4SS-coupling_protein"/>
</dbReference>
<keyword evidence="4" id="KW-0812">Transmembrane</keyword>
<keyword evidence="8" id="KW-1185">Reference proteome</keyword>
<dbReference type="Proteomes" id="UP000199377">
    <property type="component" value="Unassembled WGS sequence"/>
</dbReference>
<organism evidence="7 8">
    <name type="scientific">Albimonas pacifica</name>
    <dbReference type="NCBI Taxonomy" id="1114924"/>
    <lineage>
        <taxon>Bacteria</taxon>
        <taxon>Pseudomonadati</taxon>
        <taxon>Pseudomonadota</taxon>
        <taxon>Alphaproteobacteria</taxon>
        <taxon>Rhodobacterales</taxon>
        <taxon>Paracoccaceae</taxon>
        <taxon>Albimonas</taxon>
    </lineage>
</organism>
<accession>A0A1I3NZS6</accession>
<evidence type="ECO:0000256" key="3">
    <source>
        <dbReference type="ARBA" id="ARBA00022475"/>
    </source>
</evidence>
<dbReference type="OrthoDB" id="9759295at2"/>
<comment type="similarity">
    <text evidence="2">Belongs to the VirD4/TraG family.</text>
</comment>
<evidence type="ECO:0000256" key="1">
    <source>
        <dbReference type="ARBA" id="ARBA00004651"/>
    </source>
</evidence>
<dbReference type="Gene3D" id="3.40.50.300">
    <property type="entry name" value="P-loop containing nucleotide triphosphate hydrolases"/>
    <property type="match status" value="1"/>
</dbReference>
<dbReference type="InterPro" id="IPR027417">
    <property type="entry name" value="P-loop_NTPase"/>
</dbReference>
<name>A0A1I3NZS6_9RHOB</name>
<evidence type="ECO:0000256" key="4">
    <source>
        <dbReference type="ARBA" id="ARBA00022692"/>
    </source>
</evidence>
<dbReference type="STRING" id="1114924.SAMN05216258_1158"/>
<proteinExistence type="inferred from homology"/>
<gene>
    <name evidence="7" type="ORF">SAMN05216258_1158</name>
</gene>
<dbReference type="AlphaFoldDB" id="A0A1I3NZS6"/>
<dbReference type="Pfam" id="PF02534">
    <property type="entry name" value="T4SS-DNA_transf"/>
    <property type="match status" value="1"/>
</dbReference>
<reference evidence="7 8" key="1">
    <citation type="submission" date="2016-10" db="EMBL/GenBank/DDBJ databases">
        <authorList>
            <person name="de Groot N.N."/>
        </authorList>
    </citation>
    <scope>NUCLEOTIDE SEQUENCE [LARGE SCALE GENOMIC DNA]</scope>
    <source>
        <strain evidence="7 8">CGMCC 1.11030</strain>
    </source>
</reference>
<evidence type="ECO:0000313" key="8">
    <source>
        <dbReference type="Proteomes" id="UP000199377"/>
    </source>
</evidence>
<evidence type="ECO:0000313" key="7">
    <source>
        <dbReference type="EMBL" id="SFJ14803.1"/>
    </source>
</evidence>
<dbReference type="InterPro" id="IPR003688">
    <property type="entry name" value="TraG/VirD4"/>
</dbReference>